<keyword evidence="2" id="KW-1185">Reference proteome</keyword>
<organism evidence="1 2">
    <name type="scientific">Neohortaea acidophila</name>
    <dbReference type="NCBI Taxonomy" id="245834"/>
    <lineage>
        <taxon>Eukaryota</taxon>
        <taxon>Fungi</taxon>
        <taxon>Dikarya</taxon>
        <taxon>Ascomycota</taxon>
        <taxon>Pezizomycotina</taxon>
        <taxon>Dothideomycetes</taxon>
        <taxon>Dothideomycetidae</taxon>
        <taxon>Mycosphaerellales</taxon>
        <taxon>Teratosphaeriaceae</taxon>
        <taxon>Neohortaea</taxon>
    </lineage>
</organism>
<dbReference type="GeneID" id="54478758"/>
<dbReference type="RefSeq" id="XP_033585670.1">
    <property type="nucleotide sequence ID" value="XM_033737756.1"/>
</dbReference>
<reference evidence="1" key="1">
    <citation type="journal article" date="2020" name="Stud. Mycol.">
        <title>101 Dothideomycetes genomes: a test case for predicting lifestyles and emergence of pathogens.</title>
        <authorList>
            <person name="Haridas S."/>
            <person name="Albert R."/>
            <person name="Binder M."/>
            <person name="Bloem J."/>
            <person name="Labutti K."/>
            <person name="Salamov A."/>
            <person name="Andreopoulos B."/>
            <person name="Baker S."/>
            <person name="Barry K."/>
            <person name="Bills G."/>
            <person name="Bluhm B."/>
            <person name="Cannon C."/>
            <person name="Castanera R."/>
            <person name="Culley D."/>
            <person name="Daum C."/>
            <person name="Ezra D."/>
            <person name="Gonzalez J."/>
            <person name="Henrissat B."/>
            <person name="Kuo A."/>
            <person name="Liang C."/>
            <person name="Lipzen A."/>
            <person name="Lutzoni F."/>
            <person name="Magnuson J."/>
            <person name="Mondo S."/>
            <person name="Nolan M."/>
            <person name="Ohm R."/>
            <person name="Pangilinan J."/>
            <person name="Park H.-J."/>
            <person name="Ramirez L."/>
            <person name="Alfaro M."/>
            <person name="Sun H."/>
            <person name="Tritt A."/>
            <person name="Yoshinaga Y."/>
            <person name="Zwiers L.-H."/>
            <person name="Turgeon B."/>
            <person name="Goodwin S."/>
            <person name="Spatafora J."/>
            <person name="Crous P."/>
            <person name="Grigoriev I."/>
        </authorList>
    </citation>
    <scope>NUCLEOTIDE SEQUENCE</scope>
    <source>
        <strain evidence="1">CBS 113389</strain>
    </source>
</reference>
<protein>
    <submittedName>
        <fullName evidence="1">Uncharacterized protein</fullName>
    </submittedName>
</protein>
<evidence type="ECO:0000313" key="2">
    <source>
        <dbReference type="Proteomes" id="UP000799767"/>
    </source>
</evidence>
<evidence type="ECO:0000313" key="1">
    <source>
        <dbReference type="EMBL" id="KAF2479100.1"/>
    </source>
</evidence>
<sequence length="427" mass="47905">MDDTLKSIDVLTTHYVDGGLNHVGFETLYRMLKLIPAIEDQIANILLTRTMEEEKFRCYNRCILDVCNAFHENMMSAVDDALDARNSLPELDGDVTVLKGRLKQWQEQLRKLHMPTGNDTALFKCILEDYDEFVYGPFAAIHEQKPDWALGAWITESTVVREALEKLQFVAQEADQLVQNLDQRFRTAVQQFHEMKSEQAAPVIKAPVGNETLLPPTVYHPTASKKPVHPNAIWSKSFGIAEEELARRGHIRAATFSEADYTASSLSAGLVQPPPPHGHVFPTVGLRRKGTSVPRIFTGSFSQLESDLRKLHIDKVETPVSSSIDRDEPVKVRDFGATPAISPCTSPISMSLQRREALVSRDAEFQDRVVNGEVIKHRRPSNRALTIDDATGGLEAWLAQEPRERDAANLDSAGVRRGCHRHRENTI</sequence>
<name>A0A6A6PGJ4_9PEZI</name>
<dbReference type="EMBL" id="MU001642">
    <property type="protein sequence ID" value="KAF2479100.1"/>
    <property type="molecule type" value="Genomic_DNA"/>
</dbReference>
<gene>
    <name evidence="1" type="ORF">BDY17DRAFT_327896</name>
</gene>
<dbReference type="OrthoDB" id="3880732at2759"/>
<dbReference type="Proteomes" id="UP000799767">
    <property type="component" value="Unassembled WGS sequence"/>
</dbReference>
<dbReference type="AlphaFoldDB" id="A0A6A6PGJ4"/>
<accession>A0A6A6PGJ4</accession>
<proteinExistence type="predicted"/>